<dbReference type="PANTHER" id="PTHR31201:SF1">
    <property type="entry name" value="GLYCEROPHOSPHOCHOLINE ACYLTRANSFERASE 1"/>
    <property type="match status" value="1"/>
</dbReference>
<name>A0A1D2A936_AUXPR</name>
<evidence type="ECO:0000256" key="9">
    <source>
        <dbReference type="ARBA" id="ARBA00023136"/>
    </source>
</evidence>
<keyword evidence="10" id="KW-0594">Phospholipid biosynthesis</keyword>
<comment type="similarity">
    <text evidence="2">Belongs to the GPC1 family.</text>
</comment>
<evidence type="ECO:0000256" key="8">
    <source>
        <dbReference type="ARBA" id="ARBA00023098"/>
    </source>
</evidence>
<dbReference type="GO" id="GO:0006656">
    <property type="term" value="P:phosphatidylcholine biosynthetic process"/>
    <property type="evidence" value="ECO:0007669"/>
    <property type="project" value="TreeGrafter"/>
</dbReference>
<dbReference type="GO" id="GO:0016746">
    <property type="term" value="F:acyltransferase activity"/>
    <property type="evidence" value="ECO:0007669"/>
    <property type="project" value="UniProtKB-KW"/>
</dbReference>
<organism evidence="15">
    <name type="scientific">Auxenochlorella protothecoides</name>
    <name type="common">Green microalga</name>
    <name type="synonym">Chlorella protothecoides</name>
    <dbReference type="NCBI Taxonomy" id="3075"/>
    <lineage>
        <taxon>Eukaryota</taxon>
        <taxon>Viridiplantae</taxon>
        <taxon>Chlorophyta</taxon>
        <taxon>core chlorophytes</taxon>
        <taxon>Trebouxiophyceae</taxon>
        <taxon>Chlorellales</taxon>
        <taxon>Chlorellaceae</taxon>
        <taxon>Auxenochlorella</taxon>
    </lineage>
</organism>
<feature type="transmembrane region" description="Helical" evidence="14">
    <location>
        <begin position="193"/>
        <end position="212"/>
    </location>
</feature>
<dbReference type="PANTHER" id="PTHR31201">
    <property type="entry name" value="OS01G0585100 PROTEIN"/>
    <property type="match status" value="1"/>
</dbReference>
<accession>A0A1D2A936</accession>
<reference evidence="15" key="1">
    <citation type="submission" date="2015-08" db="EMBL/GenBank/DDBJ databases">
        <authorList>
            <person name="Babu N.S."/>
            <person name="Beckwith C.J."/>
            <person name="Beseler K.G."/>
            <person name="Brison A."/>
            <person name="Carone J.V."/>
            <person name="Caskin T.P."/>
            <person name="Diamond M."/>
            <person name="Durham M.E."/>
            <person name="Foxe J.M."/>
            <person name="Go M."/>
            <person name="Henderson B.A."/>
            <person name="Jones I.B."/>
            <person name="McGettigan J.A."/>
            <person name="Micheletti S.J."/>
            <person name="Nasrallah M.E."/>
            <person name="Ortiz D."/>
            <person name="Piller C.R."/>
            <person name="Privatt S.R."/>
            <person name="Schneider S.L."/>
            <person name="Sharp S."/>
            <person name="Smith T.C."/>
            <person name="Stanton J.D."/>
            <person name="Ullery H.E."/>
            <person name="Wilson R.J."/>
            <person name="Serrano M.G."/>
            <person name="Buck G."/>
            <person name="Lee V."/>
            <person name="Wang Y."/>
            <person name="Carvalho R."/>
            <person name="Voegtly L."/>
            <person name="Shi R."/>
            <person name="Duckworth R."/>
            <person name="Johnson A."/>
            <person name="Loviza R."/>
            <person name="Walstead R."/>
            <person name="Shah Z."/>
            <person name="Kiflezghi M."/>
            <person name="Wade K."/>
            <person name="Ball S.L."/>
            <person name="Bradley K.W."/>
            <person name="Asai D.J."/>
            <person name="Bowman C.A."/>
            <person name="Russell D.A."/>
            <person name="Pope W.H."/>
            <person name="Jacobs-Sera D."/>
            <person name="Hendrix R.W."/>
            <person name="Hatfull G.F."/>
        </authorList>
    </citation>
    <scope>NUCLEOTIDE SEQUENCE</scope>
</reference>
<evidence type="ECO:0000256" key="3">
    <source>
        <dbReference type="ARBA" id="ARBA00019082"/>
    </source>
</evidence>
<sequence>SKAHTGDMDLGMDPFAQHALRRVPTTWISRVSESFLRGICASNSASGPIRCRQVTKAALFALAVPFAMAIGLRGRLSRDGLAALGSFENVFDLDTLQKSCAALKAGLRKHVSNAKYAGSCGEEGQAPKARRRPPPVRNPSAQQTAVGLAAFAHIIFVTGAAPWALPRVFFAFLTVAMPWRFYDFVFRHRGYNLFYLFDFCYWVNAAVAWYLAGGAAGWDLPHLSAALYSLADGPVACALAAWRCRWTFGSADHTTSTLMHLLPGLAMFAHQHFGPGTETWAARLQRPTPAPALSWLKRSDLPALLGWRVAAPLLFYAAWQLHYWLVVQVGFARRIQARGHDTSFRCLSRRAKRAGNLLAAVVLHGSVARRVVVYGLLQAVFTLSTLALAQPSLTSFPVACVWQVAKFALPLWAACQHEAQAARQHEAQAAPHAAPPAQHRHAAQRRDGRGVPHRLAAPAS</sequence>
<evidence type="ECO:0000256" key="7">
    <source>
        <dbReference type="ARBA" id="ARBA00022989"/>
    </source>
</evidence>
<gene>
    <name evidence="15" type="ORF">g.48551</name>
</gene>
<evidence type="ECO:0000256" key="11">
    <source>
        <dbReference type="ARBA" id="ARBA00023264"/>
    </source>
</evidence>
<dbReference type="AlphaFoldDB" id="A0A1D2A936"/>
<keyword evidence="12" id="KW-0012">Acyltransferase</keyword>
<dbReference type="Pfam" id="PF10998">
    <property type="entry name" value="DUF2838"/>
    <property type="match status" value="1"/>
</dbReference>
<feature type="transmembrane region" description="Helical" evidence="14">
    <location>
        <begin position="305"/>
        <end position="326"/>
    </location>
</feature>
<feature type="region of interest" description="Disordered" evidence="13">
    <location>
        <begin position="118"/>
        <end position="140"/>
    </location>
</feature>
<feature type="region of interest" description="Disordered" evidence="13">
    <location>
        <begin position="423"/>
        <end position="460"/>
    </location>
</feature>
<dbReference type="InterPro" id="IPR021261">
    <property type="entry name" value="GPCAT"/>
</dbReference>
<keyword evidence="11" id="KW-1208">Phospholipid metabolism</keyword>
<evidence type="ECO:0000256" key="13">
    <source>
        <dbReference type="SAM" id="MobiDB-lite"/>
    </source>
</evidence>
<keyword evidence="4" id="KW-0444">Lipid biosynthesis</keyword>
<keyword evidence="8" id="KW-0443">Lipid metabolism</keyword>
<evidence type="ECO:0000256" key="6">
    <source>
        <dbReference type="ARBA" id="ARBA00022692"/>
    </source>
</evidence>
<proteinExistence type="inferred from homology"/>
<feature type="compositionally biased region" description="Low complexity" evidence="13">
    <location>
        <begin position="423"/>
        <end position="437"/>
    </location>
</feature>
<keyword evidence="7 14" id="KW-1133">Transmembrane helix</keyword>
<evidence type="ECO:0000313" key="15">
    <source>
        <dbReference type="EMBL" id="JAT75707.1"/>
    </source>
</evidence>
<keyword evidence="5" id="KW-0808">Transferase</keyword>
<evidence type="ECO:0000256" key="1">
    <source>
        <dbReference type="ARBA" id="ARBA00004141"/>
    </source>
</evidence>
<evidence type="ECO:0000256" key="12">
    <source>
        <dbReference type="ARBA" id="ARBA00023315"/>
    </source>
</evidence>
<evidence type="ECO:0000256" key="10">
    <source>
        <dbReference type="ARBA" id="ARBA00023209"/>
    </source>
</evidence>
<evidence type="ECO:0000256" key="2">
    <source>
        <dbReference type="ARBA" id="ARBA00006675"/>
    </source>
</evidence>
<dbReference type="GO" id="GO:0016020">
    <property type="term" value="C:membrane"/>
    <property type="evidence" value="ECO:0007669"/>
    <property type="project" value="UniProtKB-SubCell"/>
</dbReference>
<evidence type="ECO:0000256" key="5">
    <source>
        <dbReference type="ARBA" id="ARBA00022679"/>
    </source>
</evidence>
<evidence type="ECO:0000256" key="14">
    <source>
        <dbReference type="SAM" id="Phobius"/>
    </source>
</evidence>
<evidence type="ECO:0000256" key="4">
    <source>
        <dbReference type="ARBA" id="ARBA00022516"/>
    </source>
</evidence>
<protein>
    <recommendedName>
        <fullName evidence="3">Glycerophosphocholine acyltransferase 1</fullName>
    </recommendedName>
</protein>
<dbReference type="EMBL" id="GDKF01002915">
    <property type="protein sequence ID" value="JAT75707.1"/>
    <property type="molecule type" value="Transcribed_RNA"/>
</dbReference>
<feature type="transmembrane region" description="Helical" evidence="14">
    <location>
        <begin position="54"/>
        <end position="72"/>
    </location>
</feature>
<keyword evidence="9 14" id="KW-0472">Membrane</keyword>
<keyword evidence="6 14" id="KW-0812">Transmembrane</keyword>
<feature type="non-terminal residue" evidence="15">
    <location>
        <position position="1"/>
    </location>
</feature>
<comment type="subcellular location">
    <subcellularLocation>
        <location evidence="1">Membrane</location>
        <topology evidence="1">Multi-pass membrane protein</topology>
    </subcellularLocation>
</comment>